<organism evidence="2 3">
    <name type="scientific">Formosa undariae</name>
    <dbReference type="NCBI Taxonomy" id="1325436"/>
    <lineage>
        <taxon>Bacteria</taxon>
        <taxon>Pseudomonadati</taxon>
        <taxon>Bacteroidota</taxon>
        <taxon>Flavobacteriia</taxon>
        <taxon>Flavobacteriales</taxon>
        <taxon>Flavobacteriaceae</taxon>
        <taxon>Formosa</taxon>
    </lineage>
</organism>
<dbReference type="CDD" id="cd03794">
    <property type="entry name" value="GT4_WbuB-like"/>
    <property type="match status" value="1"/>
</dbReference>
<proteinExistence type="predicted"/>
<dbReference type="InterPro" id="IPR028098">
    <property type="entry name" value="Glyco_trans_4-like_N"/>
</dbReference>
<sequence length="425" mass="48587">MKKNVLIVTYYWPPAGGPGVQRWLKFVKYLPEFNINPIVFIPDNANYPLVDESLVEDVSEDLTILKSPISEPYKFAKLLSGKKATTISKGIISEQTKQSRIERLMLYIRGNFFIPDARKSWVKPSVALLNNYISKNNIDTIITTGPPHSVHLIGLKLKERIGLKWIADFRDPWTTIGYHKELKLTVASEAKHKRLESQVLNAADHIIVTSNPTKVEFEAITTKPIHVITNGYDDMKRIDFLLDKKFTLSHIGSLLSKRNPKILWQVLSELEKEISTFSNDFQLNIIGSIGMDVLQSIHDWGLGNYFNNVGYVSHSEAIKYQKQSQLLLLIEIDSEDTKCIIPGKLFEYMVSNRPIIALGPEESDVEDILKSTNTGQYFLYEDYTRLKQTILQHYEAFKKGELKSHPIGLQKYSRRSLTESLSKIV</sequence>
<dbReference type="Gene3D" id="3.40.50.2000">
    <property type="entry name" value="Glycogen Phosphorylase B"/>
    <property type="match status" value="2"/>
</dbReference>
<protein>
    <submittedName>
        <fullName evidence="2">Glycosyltransferase family 4 protein</fullName>
    </submittedName>
</protein>
<gene>
    <name evidence="2" type="ORF">ACFFVB_11815</name>
</gene>
<evidence type="ECO:0000313" key="3">
    <source>
        <dbReference type="Proteomes" id="UP001589605"/>
    </source>
</evidence>
<dbReference type="SUPFAM" id="SSF53756">
    <property type="entry name" value="UDP-Glycosyltransferase/glycogen phosphorylase"/>
    <property type="match status" value="1"/>
</dbReference>
<feature type="domain" description="Glycosyltransferase subfamily 4-like N-terminal" evidence="1">
    <location>
        <begin position="106"/>
        <end position="233"/>
    </location>
</feature>
<keyword evidence="3" id="KW-1185">Reference proteome</keyword>
<accession>A0ABV5F2T5</accession>
<dbReference type="Proteomes" id="UP001589605">
    <property type="component" value="Unassembled WGS sequence"/>
</dbReference>
<comment type="caution">
    <text evidence="2">The sequence shown here is derived from an EMBL/GenBank/DDBJ whole genome shotgun (WGS) entry which is preliminary data.</text>
</comment>
<evidence type="ECO:0000313" key="2">
    <source>
        <dbReference type="EMBL" id="MFB9053763.1"/>
    </source>
</evidence>
<dbReference type="EMBL" id="JBHMEZ010000012">
    <property type="protein sequence ID" value="MFB9053763.1"/>
    <property type="molecule type" value="Genomic_DNA"/>
</dbReference>
<evidence type="ECO:0000259" key="1">
    <source>
        <dbReference type="Pfam" id="PF13439"/>
    </source>
</evidence>
<dbReference type="Pfam" id="PF13439">
    <property type="entry name" value="Glyco_transf_4"/>
    <property type="match status" value="1"/>
</dbReference>
<reference evidence="2 3" key="1">
    <citation type="submission" date="2024-09" db="EMBL/GenBank/DDBJ databases">
        <authorList>
            <person name="Sun Q."/>
            <person name="Mori K."/>
        </authorList>
    </citation>
    <scope>NUCLEOTIDE SEQUENCE [LARGE SCALE GENOMIC DNA]</scope>
    <source>
        <strain evidence="2 3">CECT 8286</strain>
    </source>
</reference>
<dbReference type="RefSeq" id="WP_382383028.1">
    <property type="nucleotide sequence ID" value="NZ_JBHMEZ010000012.1"/>
</dbReference>
<name>A0ABV5F2T5_9FLAO</name>